<dbReference type="PROSITE" id="PS51450">
    <property type="entry name" value="LRR"/>
    <property type="match status" value="3"/>
</dbReference>
<evidence type="ECO:0000256" key="2">
    <source>
        <dbReference type="ARBA" id="ARBA00004412"/>
    </source>
</evidence>
<dbReference type="GO" id="GO:0032728">
    <property type="term" value="P:positive regulation of interferon-beta production"/>
    <property type="evidence" value="ECO:0007669"/>
    <property type="project" value="UniProtKB-ARBA"/>
</dbReference>
<dbReference type="SMART" id="SM00255">
    <property type="entry name" value="TIR"/>
    <property type="match status" value="1"/>
</dbReference>
<dbReference type="Proteomes" id="UP000314986">
    <property type="component" value="Unassembled WGS sequence"/>
</dbReference>
<dbReference type="FunFam" id="3.80.10.10:FF:000137">
    <property type="entry name" value="Toll-like receptor 3"/>
    <property type="match status" value="1"/>
</dbReference>
<dbReference type="AlphaFoldDB" id="A0A4W3IWE1"/>
<dbReference type="GO" id="GO:0010008">
    <property type="term" value="C:endosome membrane"/>
    <property type="evidence" value="ECO:0007669"/>
    <property type="project" value="UniProtKB-SubCell"/>
</dbReference>
<feature type="domain" description="TIR" evidence="25">
    <location>
        <begin position="752"/>
        <end position="896"/>
    </location>
</feature>
<evidence type="ECO:0000256" key="6">
    <source>
        <dbReference type="ARBA" id="ARBA00022553"/>
    </source>
</evidence>
<dbReference type="InterPro" id="IPR041015">
    <property type="entry name" value="TLR3_TMD"/>
</dbReference>
<keyword evidence="6" id="KW-0597">Phosphoprotein</keyword>
<dbReference type="SMART" id="SM00082">
    <property type="entry name" value="LRRCT"/>
    <property type="match status" value="1"/>
</dbReference>
<dbReference type="Pfam" id="PF01582">
    <property type="entry name" value="TIR"/>
    <property type="match status" value="1"/>
</dbReference>
<evidence type="ECO:0000313" key="26">
    <source>
        <dbReference type="Ensembl" id="ENSCMIP00000034904.1"/>
    </source>
</evidence>
<dbReference type="PANTHER" id="PTHR24365">
    <property type="entry name" value="TOLL-LIKE RECEPTOR"/>
    <property type="match status" value="1"/>
</dbReference>
<keyword evidence="8" id="KW-0433">Leucine-rich repeat</keyword>
<evidence type="ECO:0000256" key="1">
    <source>
        <dbReference type="ARBA" id="ARBA00004115"/>
    </source>
</evidence>
<keyword evidence="11" id="KW-0677">Repeat</keyword>
<dbReference type="SMART" id="SM00365">
    <property type="entry name" value="LRR_SD22"/>
    <property type="match status" value="9"/>
</dbReference>
<dbReference type="Ensembl" id="ENSCMIT00000035426.1">
    <property type="protein sequence ID" value="ENSCMIP00000034904.1"/>
    <property type="gene ID" value="ENSCMIG00000014799.1"/>
</dbReference>
<dbReference type="InterPro" id="IPR003591">
    <property type="entry name" value="Leu-rich_rpt_typical-subtyp"/>
</dbReference>
<dbReference type="GeneTree" id="ENSGT00940000159678"/>
<evidence type="ECO:0000256" key="19">
    <source>
        <dbReference type="ARBA" id="ARBA00023157"/>
    </source>
</evidence>
<keyword evidence="13" id="KW-0256">Endoplasmic reticulum</keyword>
<dbReference type="OrthoDB" id="676979at2759"/>
<evidence type="ECO:0000256" key="14">
    <source>
        <dbReference type="ARBA" id="ARBA00022843"/>
    </source>
</evidence>
<dbReference type="InterPro" id="IPR032675">
    <property type="entry name" value="LRR_dom_sf"/>
</dbReference>
<dbReference type="GO" id="GO:0032722">
    <property type="term" value="P:positive regulation of chemokine production"/>
    <property type="evidence" value="ECO:0007669"/>
    <property type="project" value="UniProtKB-ARBA"/>
</dbReference>
<dbReference type="GO" id="GO:0003723">
    <property type="term" value="F:RNA binding"/>
    <property type="evidence" value="ECO:0007669"/>
    <property type="project" value="UniProtKB-KW"/>
</dbReference>
<evidence type="ECO:0000256" key="18">
    <source>
        <dbReference type="ARBA" id="ARBA00023136"/>
    </source>
</evidence>
<dbReference type="InterPro" id="IPR000157">
    <property type="entry name" value="TIR_dom"/>
</dbReference>
<dbReference type="CTD" id="7098"/>
<evidence type="ECO:0000256" key="21">
    <source>
        <dbReference type="ARBA" id="ARBA00023180"/>
    </source>
</evidence>
<evidence type="ECO:0000256" key="5">
    <source>
        <dbReference type="ARBA" id="ARBA00022499"/>
    </source>
</evidence>
<keyword evidence="15" id="KW-0391">Immunity</keyword>
<dbReference type="Pfam" id="PF13855">
    <property type="entry name" value="LRR_8"/>
    <property type="match status" value="7"/>
</dbReference>
<evidence type="ECO:0000256" key="24">
    <source>
        <dbReference type="SAM" id="SignalP"/>
    </source>
</evidence>
<dbReference type="GO" id="GO:0090594">
    <property type="term" value="P:inflammatory response to wounding"/>
    <property type="evidence" value="ECO:0007669"/>
    <property type="project" value="UniProtKB-ARBA"/>
</dbReference>
<dbReference type="SMART" id="SM00369">
    <property type="entry name" value="LRR_TYP"/>
    <property type="match status" value="16"/>
</dbReference>
<dbReference type="SUPFAM" id="SSF52200">
    <property type="entry name" value="Toll/Interleukin receptor TIR domain"/>
    <property type="match status" value="1"/>
</dbReference>
<dbReference type="GO" id="GO:0035556">
    <property type="term" value="P:intracellular signal transduction"/>
    <property type="evidence" value="ECO:0007669"/>
    <property type="project" value="UniProtKB-ARBA"/>
</dbReference>
<dbReference type="GO" id="GO:0051607">
    <property type="term" value="P:defense response to virus"/>
    <property type="evidence" value="ECO:0007669"/>
    <property type="project" value="UniProtKB-ARBA"/>
</dbReference>
<feature type="signal peptide" evidence="24">
    <location>
        <begin position="1"/>
        <end position="25"/>
    </location>
</feature>
<evidence type="ECO:0000256" key="4">
    <source>
        <dbReference type="ARBA" id="ARBA00009634"/>
    </source>
</evidence>
<dbReference type="GO" id="GO:0043123">
    <property type="term" value="P:positive regulation of canonical NF-kappaB signal transduction"/>
    <property type="evidence" value="ECO:0007669"/>
    <property type="project" value="UniProtKB-ARBA"/>
</dbReference>
<keyword evidence="14" id="KW-0832">Ubl conjugation</keyword>
<keyword evidence="21" id="KW-0325">Glycoprotein</keyword>
<comment type="similarity">
    <text evidence="4">Belongs to the Toll-like receptor family.</text>
</comment>
<keyword evidence="22" id="KW-0395">Inflammatory response</keyword>
<dbReference type="PANTHER" id="PTHR24365:SF524">
    <property type="entry name" value="TOLL-LIKE RECEPTOR 3"/>
    <property type="match status" value="1"/>
</dbReference>
<evidence type="ECO:0000256" key="11">
    <source>
        <dbReference type="ARBA" id="ARBA00022737"/>
    </source>
</evidence>
<dbReference type="SUPFAM" id="SSF52058">
    <property type="entry name" value="L domain-like"/>
    <property type="match status" value="2"/>
</dbReference>
<dbReference type="GO" id="GO:0045087">
    <property type="term" value="P:innate immune response"/>
    <property type="evidence" value="ECO:0007669"/>
    <property type="project" value="UniProtKB-KW"/>
</dbReference>
<gene>
    <name evidence="26" type="primary">tlr3</name>
</gene>
<accession>A0A4W3IWE1</accession>
<evidence type="ECO:0000256" key="22">
    <source>
        <dbReference type="ARBA" id="ARBA00023198"/>
    </source>
</evidence>
<dbReference type="InterPro" id="IPR000483">
    <property type="entry name" value="Cys-rich_flank_reg_C"/>
</dbReference>
<sequence length="903" mass="103389">MKMHFQIFTLCLGFVVLYLSAFASSHHCKIEGQFADCSHLRLLEVPSDLPDNITILNLSHNQLRRLPSSILSKYRQLQNLRAGYNVIPKLEEGLCKSLPFLQVLNLEHNQLSHLILPYFLYCANLTELYLQFNRVKEITAEPFKSLQKLEILDMSRNILVSAKLGSEQQLQNLQELVLSGNKLPLLKANDFAILKNSTLHHLDLSSNRLMKFEKDCFRIIGSLRGLWLENTVLTNLTEELVGQLSGTDITELSLRNTHLKISQTTFAGLQGTNLTSLDLSNNGINRLEDNSFKWLQYLEYLNMENNKVKRVTAHMFAGLMYLKSLNLKKCLTEQNSPTTGGSTIEAYSFQWLKSLESLNLEDNTIVNIAPQTFTGLTSLKYLSLYNSSANLKIISNLTFMSLADSPLVVLNLTRTRISKLESGAFSSFRNLKKLDLGINSIYQPLTGEEFQGLDKIEEIYLSYNTELTLKSSSFDHVPTMKVLMLSRTKIVNLNQEPSPFHGLRNLTVLDLANNNLANLGRDVFSGLQNLQVLKLQHNNLARLWKKVYPGGPVLYLNPLKELWKLDLQSCGLDEIPGKAFQGLAKLVELDLSSNNLNILPQNIFNDLRSLSILRIPKNLVTSVDREIFESVFDNLTTLYMAFNPFDCTCESIAWFVSWLNKTNSSIPGLNNQYICNTPPKYHNNSVVTFDISPCKDRAPFETLSIISSSIVLIFMFTVLVVQFQGWRLEFYWNISVNRMFGFRETDRTEIKFDYDAYIIHAKHDSDWVEKNLIPLEESDQSGFQFCLEERDSEGGISELESIVSNITQSRKIIFVVTQELLKDPWCRRFKIHHAMQQVIEQSRDAMILIFVEDIPDYKLNHMLRIRRGMFKSHCILTWPAHREREAAFLQKLMIAIGSSNRVQ</sequence>
<evidence type="ECO:0000256" key="23">
    <source>
        <dbReference type="ARBA" id="ARBA00072834"/>
    </source>
</evidence>
<keyword evidence="17" id="KW-1133">Transmembrane helix</keyword>
<evidence type="ECO:0000256" key="9">
    <source>
        <dbReference type="ARBA" id="ARBA00022692"/>
    </source>
</evidence>
<dbReference type="InterPro" id="IPR001611">
    <property type="entry name" value="Leu-rich_rpt"/>
</dbReference>
<organism evidence="26 27">
    <name type="scientific">Callorhinchus milii</name>
    <name type="common">Ghost shark</name>
    <dbReference type="NCBI Taxonomy" id="7868"/>
    <lineage>
        <taxon>Eukaryota</taxon>
        <taxon>Metazoa</taxon>
        <taxon>Chordata</taxon>
        <taxon>Craniata</taxon>
        <taxon>Vertebrata</taxon>
        <taxon>Chondrichthyes</taxon>
        <taxon>Holocephali</taxon>
        <taxon>Chimaeriformes</taxon>
        <taxon>Callorhinchidae</taxon>
        <taxon>Callorhinchus</taxon>
    </lineage>
</organism>
<dbReference type="InParanoid" id="A0A4W3IWE1"/>
<evidence type="ECO:0000256" key="8">
    <source>
        <dbReference type="ARBA" id="ARBA00022614"/>
    </source>
</evidence>
<evidence type="ECO:0000256" key="16">
    <source>
        <dbReference type="ARBA" id="ARBA00022884"/>
    </source>
</evidence>
<dbReference type="OMA" id="PYIYFWG"/>
<keyword evidence="10 24" id="KW-0732">Signal</keyword>
<dbReference type="FunFam" id="3.40.50.10140:FF:000008">
    <property type="entry name" value="Toll-like receptor 3"/>
    <property type="match status" value="1"/>
</dbReference>
<keyword evidence="19" id="KW-1015">Disulfide bond</keyword>
<keyword evidence="27" id="KW-1185">Reference proteome</keyword>
<keyword evidence="20" id="KW-0675">Receptor</keyword>
<keyword evidence="12" id="KW-0967">Endosome</keyword>
<dbReference type="GO" id="GO:0032755">
    <property type="term" value="P:positive regulation of interleukin-6 production"/>
    <property type="evidence" value="ECO:0007669"/>
    <property type="project" value="UniProtKB-ARBA"/>
</dbReference>
<dbReference type="Gene3D" id="3.80.10.10">
    <property type="entry name" value="Ribonuclease Inhibitor"/>
    <property type="match status" value="1"/>
</dbReference>
<name>A0A4W3IWE1_CALMI</name>
<dbReference type="GO" id="GO:0043330">
    <property type="term" value="P:response to exogenous dsRNA"/>
    <property type="evidence" value="ECO:0007669"/>
    <property type="project" value="UniProtKB-ARBA"/>
</dbReference>
<reference evidence="27" key="1">
    <citation type="journal article" date="2006" name="Science">
        <title>Ancient noncoding elements conserved in the human genome.</title>
        <authorList>
            <person name="Venkatesh B."/>
            <person name="Kirkness E.F."/>
            <person name="Loh Y.H."/>
            <person name="Halpern A.L."/>
            <person name="Lee A.P."/>
            <person name="Johnson J."/>
            <person name="Dandona N."/>
            <person name="Viswanathan L.D."/>
            <person name="Tay A."/>
            <person name="Venter J.C."/>
            <person name="Strausberg R.L."/>
            <person name="Brenner S."/>
        </authorList>
    </citation>
    <scope>NUCLEOTIDE SEQUENCE [LARGE SCALE GENOMIC DNA]</scope>
</reference>
<reference evidence="26" key="4">
    <citation type="submission" date="2025-08" db="UniProtKB">
        <authorList>
            <consortium name="Ensembl"/>
        </authorList>
    </citation>
    <scope>IDENTIFICATION</scope>
</reference>
<dbReference type="GO" id="GO:0005769">
    <property type="term" value="C:early endosome"/>
    <property type="evidence" value="ECO:0007669"/>
    <property type="project" value="UniProtKB-SubCell"/>
</dbReference>
<reference evidence="27" key="2">
    <citation type="journal article" date="2007" name="PLoS Biol.">
        <title>Survey sequencing and comparative analysis of the elephant shark (Callorhinchus milii) genome.</title>
        <authorList>
            <person name="Venkatesh B."/>
            <person name="Kirkness E.F."/>
            <person name="Loh Y.H."/>
            <person name="Halpern A.L."/>
            <person name="Lee A.P."/>
            <person name="Johnson J."/>
            <person name="Dandona N."/>
            <person name="Viswanathan L.D."/>
            <person name="Tay A."/>
            <person name="Venter J.C."/>
            <person name="Strausberg R.L."/>
            <person name="Brenner S."/>
        </authorList>
    </citation>
    <scope>NUCLEOTIDE SEQUENCE [LARGE SCALE GENOMIC DNA]</scope>
</reference>
<comment type="subcellular location">
    <subcellularLocation>
        <location evidence="2">Early endosome</location>
    </subcellularLocation>
    <subcellularLocation>
        <location evidence="1">Endoplasmic reticulum membrane</location>
        <topology evidence="1">Single-pass type I membrane protein</topology>
    </subcellularLocation>
    <subcellularLocation>
        <location evidence="3">Endosome membrane</location>
    </subcellularLocation>
</comment>
<evidence type="ECO:0000256" key="15">
    <source>
        <dbReference type="ARBA" id="ARBA00022859"/>
    </source>
</evidence>
<keyword evidence="9" id="KW-0812">Transmembrane</keyword>
<evidence type="ECO:0000259" key="25">
    <source>
        <dbReference type="PROSITE" id="PS50104"/>
    </source>
</evidence>
<dbReference type="Gene3D" id="3.40.50.10140">
    <property type="entry name" value="Toll/interleukin-1 receptor homology (TIR) domain"/>
    <property type="match status" value="1"/>
</dbReference>
<evidence type="ECO:0000256" key="20">
    <source>
        <dbReference type="ARBA" id="ARBA00023170"/>
    </source>
</evidence>
<dbReference type="GO" id="GO:0046330">
    <property type="term" value="P:positive regulation of JNK cascade"/>
    <property type="evidence" value="ECO:0007669"/>
    <property type="project" value="UniProtKB-ARBA"/>
</dbReference>
<dbReference type="GO" id="GO:0005789">
    <property type="term" value="C:endoplasmic reticulum membrane"/>
    <property type="evidence" value="ECO:0007669"/>
    <property type="project" value="UniProtKB-SubCell"/>
</dbReference>
<evidence type="ECO:0000256" key="3">
    <source>
        <dbReference type="ARBA" id="ARBA00004608"/>
    </source>
</evidence>
<reference evidence="27" key="3">
    <citation type="journal article" date="2014" name="Nature">
        <title>Elephant shark genome provides unique insights into gnathostome evolution.</title>
        <authorList>
            <consortium name="International Elephant Shark Genome Sequencing Consortium"/>
            <person name="Venkatesh B."/>
            <person name="Lee A.P."/>
            <person name="Ravi V."/>
            <person name="Maurya A.K."/>
            <person name="Lian M.M."/>
            <person name="Swann J.B."/>
            <person name="Ohta Y."/>
            <person name="Flajnik M.F."/>
            <person name="Sutoh Y."/>
            <person name="Kasahara M."/>
            <person name="Hoon S."/>
            <person name="Gangu V."/>
            <person name="Roy S.W."/>
            <person name="Irimia M."/>
            <person name="Korzh V."/>
            <person name="Kondrychyn I."/>
            <person name="Lim Z.W."/>
            <person name="Tay B.H."/>
            <person name="Tohari S."/>
            <person name="Kong K.W."/>
            <person name="Ho S."/>
            <person name="Lorente-Galdos B."/>
            <person name="Quilez J."/>
            <person name="Marques-Bonet T."/>
            <person name="Raney B.J."/>
            <person name="Ingham P.W."/>
            <person name="Tay A."/>
            <person name="Hillier L.W."/>
            <person name="Minx P."/>
            <person name="Boehm T."/>
            <person name="Wilson R.K."/>
            <person name="Brenner S."/>
            <person name="Warren W.C."/>
        </authorList>
    </citation>
    <scope>NUCLEOTIDE SEQUENCE [LARGE SCALE GENOMIC DNA]</scope>
</reference>
<keyword evidence="16" id="KW-0694">RNA-binding</keyword>
<evidence type="ECO:0000256" key="12">
    <source>
        <dbReference type="ARBA" id="ARBA00022753"/>
    </source>
</evidence>
<evidence type="ECO:0000256" key="13">
    <source>
        <dbReference type="ARBA" id="ARBA00022824"/>
    </source>
</evidence>
<dbReference type="PRINTS" id="PR00019">
    <property type="entry name" value="LEURICHRPT"/>
</dbReference>
<keyword evidence="18" id="KW-0472">Membrane</keyword>
<dbReference type="GO" id="GO:0038187">
    <property type="term" value="F:pattern recognition receptor activity"/>
    <property type="evidence" value="ECO:0007669"/>
    <property type="project" value="UniProtKB-ARBA"/>
</dbReference>
<evidence type="ECO:0000256" key="17">
    <source>
        <dbReference type="ARBA" id="ARBA00022989"/>
    </source>
</evidence>
<evidence type="ECO:0000313" key="27">
    <source>
        <dbReference type="Proteomes" id="UP000314986"/>
    </source>
</evidence>
<evidence type="ECO:0000256" key="10">
    <source>
        <dbReference type="ARBA" id="ARBA00022729"/>
    </source>
</evidence>
<reference evidence="26" key="5">
    <citation type="submission" date="2025-09" db="UniProtKB">
        <authorList>
            <consortium name="Ensembl"/>
        </authorList>
    </citation>
    <scope>IDENTIFICATION</scope>
</reference>
<dbReference type="PROSITE" id="PS50104">
    <property type="entry name" value="TIR"/>
    <property type="match status" value="1"/>
</dbReference>
<dbReference type="KEGG" id="cmk:103178201"/>
<keyword evidence="5" id="KW-1017">Isopeptide bond</keyword>
<dbReference type="InterPro" id="IPR035897">
    <property type="entry name" value="Toll_tir_struct_dom_sf"/>
</dbReference>
<dbReference type="GO" id="GO:0005886">
    <property type="term" value="C:plasma membrane"/>
    <property type="evidence" value="ECO:0007669"/>
    <property type="project" value="UniProtKB-ARBA"/>
</dbReference>
<feature type="chain" id="PRO_5021474551" description="Toll-like receptor 3" evidence="24">
    <location>
        <begin position="26"/>
        <end position="903"/>
    </location>
</feature>
<dbReference type="GeneID" id="103178201"/>
<dbReference type="GO" id="GO:0004888">
    <property type="term" value="F:transmembrane signaling receptor activity"/>
    <property type="evidence" value="ECO:0007669"/>
    <property type="project" value="UniProtKB-ARBA"/>
</dbReference>
<keyword evidence="7" id="KW-0399">Innate immunity</keyword>
<dbReference type="SMART" id="SM00364">
    <property type="entry name" value="LRR_BAC"/>
    <property type="match status" value="3"/>
</dbReference>
<dbReference type="GO" id="GO:0002684">
    <property type="term" value="P:positive regulation of immune system process"/>
    <property type="evidence" value="ECO:0007669"/>
    <property type="project" value="UniProtKB-ARBA"/>
</dbReference>
<proteinExistence type="inferred from homology"/>
<dbReference type="Pfam" id="PF13516">
    <property type="entry name" value="LRR_6"/>
    <property type="match status" value="1"/>
</dbReference>
<dbReference type="Pfam" id="PF17968">
    <property type="entry name" value="Tlr3_TMD"/>
    <property type="match status" value="1"/>
</dbReference>
<protein>
    <recommendedName>
        <fullName evidence="23">Toll-like receptor 3</fullName>
    </recommendedName>
</protein>
<dbReference type="STRING" id="7868.ENSCMIP00000034904"/>
<evidence type="ECO:0000256" key="7">
    <source>
        <dbReference type="ARBA" id="ARBA00022588"/>
    </source>
</evidence>